<proteinExistence type="predicted"/>
<feature type="chain" id="PRO_5045220034" description="WD40 repeat domain-containing protein" evidence="1">
    <location>
        <begin position="29"/>
        <end position="321"/>
    </location>
</feature>
<evidence type="ECO:0000313" key="3">
    <source>
        <dbReference type="Proteomes" id="UP001595824"/>
    </source>
</evidence>
<dbReference type="RefSeq" id="WP_381739145.1">
    <property type="nucleotide sequence ID" value="NZ_JBHSDP010000014.1"/>
</dbReference>
<organism evidence="2 3">
    <name type="scientific">Streptomyces andamanensis</name>
    <dbReference type="NCBI Taxonomy" id="1565035"/>
    <lineage>
        <taxon>Bacteria</taxon>
        <taxon>Bacillati</taxon>
        <taxon>Actinomycetota</taxon>
        <taxon>Actinomycetes</taxon>
        <taxon>Kitasatosporales</taxon>
        <taxon>Streptomycetaceae</taxon>
        <taxon>Streptomyces</taxon>
    </lineage>
</organism>
<sequence>MSMRKAVLPAIALLGAVAAVVATTGVTAARTSDAPTTTAHRWEPAGHDMRSGISGLAVVSRSGGTYRTLIARDNKLPGENRIARLTYRPGEPGRATVVQPLDWRGDAAPIDLEALEAVPGTSDEYLAVASRGLIYHLKVTDDGNAAEVRDLSPLPAIGQGDNFESLTLVSRHGKLVAVWADRGEGDDRAATLYAAPLSFNTYGESVFGAVTKAVYRAPYPTGDVRHVSDLSVTDSGRLLIASASDEGDDGPFDSAVSDAGSVSLDRSGQVRLTMAKSPKVLRKFKGHKVEAVDCVSGSGVAVLGTDDENAGGGVTTARICD</sequence>
<evidence type="ECO:0008006" key="4">
    <source>
        <dbReference type="Google" id="ProtNLM"/>
    </source>
</evidence>
<feature type="signal peptide" evidence="1">
    <location>
        <begin position="1"/>
        <end position="28"/>
    </location>
</feature>
<reference evidence="3" key="1">
    <citation type="journal article" date="2019" name="Int. J. Syst. Evol. Microbiol.">
        <title>The Global Catalogue of Microorganisms (GCM) 10K type strain sequencing project: providing services to taxonomists for standard genome sequencing and annotation.</title>
        <authorList>
            <consortium name="The Broad Institute Genomics Platform"/>
            <consortium name="The Broad Institute Genome Sequencing Center for Infectious Disease"/>
            <person name="Wu L."/>
            <person name="Ma J."/>
        </authorList>
    </citation>
    <scope>NUCLEOTIDE SEQUENCE [LARGE SCALE GENOMIC DNA]</scope>
    <source>
        <strain evidence="3">PCU 347</strain>
    </source>
</reference>
<name>A0ABV8TDZ0_9ACTN</name>
<evidence type="ECO:0000313" key="2">
    <source>
        <dbReference type="EMBL" id="MFC4328821.1"/>
    </source>
</evidence>
<comment type="caution">
    <text evidence="2">The sequence shown here is derived from an EMBL/GenBank/DDBJ whole genome shotgun (WGS) entry which is preliminary data.</text>
</comment>
<accession>A0ABV8TDZ0</accession>
<evidence type="ECO:0000256" key="1">
    <source>
        <dbReference type="SAM" id="SignalP"/>
    </source>
</evidence>
<dbReference type="Proteomes" id="UP001595824">
    <property type="component" value="Unassembled WGS sequence"/>
</dbReference>
<keyword evidence="1" id="KW-0732">Signal</keyword>
<gene>
    <name evidence="2" type="ORF">ACFPC0_13505</name>
</gene>
<protein>
    <recommendedName>
        <fullName evidence="4">WD40 repeat domain-containing protein</fullName>
    </recommendedName>
</protein>
<dbReference type="EMBL" id="JBHSDP010000014">
    <property type="protein sequence ID" value="MFC4328821.1"/>
    <property type="molecule type" value="Genomic_DNA"/>
</dbReference>
<keyword evidence="3" id="KW-1185">Reference proteome</keyword>